<keyword evidence="1" id="KW-0472">Membrane</keyword>
<reference evidence="2 3" key="1">
    <citation type="submission" date="2023-06" db="EMBL/GenBank/DDBJ databases">
        <title>Cellulomonas sp. MW9 Whole genome sequence.</title>
        <authorList>
            <person name="Park S."/>
        </authorList>
    </citation>
    <scope>NUCLEOTIDE SEQUENCE [LARGE SCALE GENOMIC DNA]</scope>
    <source>
        <strain evidence="2 3">MW9</strain>
    </source>
</reference>
<dbReference type="EMBL" id="JAUCGR010000002">
    <property type="protein sequence ID" value="MDM7830995.1"/>
    <property type="molecule type" value="Genomic_DNA"/>
</dbReference>
<name>A0ABT7S5U9_9CELL</name>
<accession>A0ABT7S5U9</accession>
<comment type="caution">
    <text evidence="2">The sequence shown here is derived from an EMBL/GenBank/DDBJ whole genome shotgun (WGS) entry which is preliminary data.</text>
</comment>
<dbReference type="RefSeq" id="WP_289447368.1">
    <property type="nucleotide sequence ID" value="NZ_JAUCGR010000002.1"/>
</dbReference>
<keyword evidence="3" id="KW-1185">Reference proteome</keyword>
<feature type="transmembrane region" description="Helical" evidence="1">
    <location>
        <begin position="102"/>
        <end position="119"/>
    </location>
</feature>
<sequence>MSGVPRSEYATLAYTYLHYVLIASIVVVAVGIEEAMAHVDSREDLGGFGAAALAVGIAVYLVGVTVLVRSAGRGWVWRRLVEAALLVALVPVLAGMPSLRALSLVVGVAYVFAIGARVAELRPRPGA</sequence>
<proteinExistence type="predicted"/>
<feature type="transmembrane region" description="Helical" evidence="1">
    <location>
        <begin position="80"/>
        <end position="96"/>
    </location>
</feature>
<organism evidence="2 3">
    <name type="scientific">Cellulomonas edaphi</name>
    <dbReference type="NCBI Taxonomy" id="3053468"/>
    <lineage>
        <taxon>Bacteria</taxon>
        <taxon>Bacillati</taxon>
        <taxon>Actinomycetota</taxon>
        <taxon>Actinomycetes</taxon>
        <taxon>Micrococcales</taxon>
        <taxon>Cellulomonadaceae</taxon>
        <taxon>Cellulomonas</taxon>
    </lineage>
</organism>
<gene>
    <name evidence="2" type="ORF">QRT05_06590</name>
</gene>
<keyword evidence="1" id="KW-1133">Transmembrane helix</keyword>
<dbReference type="Proteomes" id="UP001321453">
    <property type="component" value="Unassembled WGS sequence"/>
</dbReference>
<feature type="transmembrane region" description="Helical" evidence="1">
    <location>
        <begin position="47"/>
        <end position="68"/>
    </location>
</feature>
<keyword evidence="1" id="KW-0812">Transmembrane</keyword>
<evidence type="ECO:0000313" key="3">
    <source>
        <dbReference type="Proteomes" id="UP001321453"/>
    </source>
</evidence>
<evidence type="ECO:0000256" key="1">
    <source>
        <dbReference type="SAM" id="Phobius"/>
    </source>
</evidence>
<feature type="transmembrane region" description="Helical" evidence="1">
    <location>
        <begin position="12"/>
        <end position="32"/>
    </location>
</feature>
<dbReference type="Pfam" id="PF06772">
    <property type="entry name" value="LtrA"/>
    <property type="match status" value="1"/>
</dbReference>
<dbReference type="InterPro" id="IPR010640">
    <property type="entry name" value="Low_temperature_requirement_A"/>
</dbReference>
<protein>
    <submittedName>
        <fullName evidence="2">Low temperature requirement protein A</fullName>
    </submittedName>
</protein>
<evidence type="ECO:0000313" key="2">
    <source>
        <dbReference type="EMBL" id="MDM7830995.1"/>
    </source>
</evidence>